<sequence length="297" mass="34193">MKNIIFDLQPAQVGAALIKIQYFNSLFSSIGNRRREKGNRAVTGKEEKLNVLQLQFHTLEGPLAYAHIVKLLCGSRKKSTHNTKKKGLSFGICCKQGKVKLPPLKKPPTYLEQLLRYDGRGEPSNHRHNIRYYNSMFLFTSMGGHIDHEINRQGGGPYVFRLNGQNYHQIGTLLPKEESNPKFAQLYIYDTENKVQNRIRASTSKGDNQQLDKNIVTRLLEMLDENNNLVKTFRMARDRFKESDLQNVKICLIGERRRDGRQYNLPTASKIAALILEDQNDEPSEQDIIVEDKDKYL</sequence>
<reference evidence="1 2" key="1">
    <citation type="submission" date="2024-02" db="EMBL/GenBank/DDBJ databases">
        <title>High-quality chromosome-scale genome assembly of Pensacola bahiagrass (Paspalum notatum Flugge var. saurae).</title>
        <authorList>
            <person name="Vega J.M."/>
            <person name="Podio M."/>
            <person name="Orjuela J."/>
            <person name="Siena L.A."/>
            <person name="Pessino S.C."/>
            <person name="Combes M.C."/>
            <person name="Mariac C."/>
            <person name="Albertini E."/>
            <person name="Pupilli F."/>
            <person name="Ortiz J.P.A."/>
            <person name="Leblanc O."/>
        </authorList>
    </citation>
    <scope>NUCLEOTIDE SEQUENCE [LARGE SCALE GENOMIC DNA]</scope>
    <source>
        <strain evidence="1">R1</strain>
        <tissue evidence="1">Leaf</tissue>
    </source>
</reference>
<gene>
    <name evidence="1" type="ORF">U9M48_020498</name>
</gene>
<dbReference type="Proteomes" id="UP001341281">
    <property type="component" value="Chromosome 04"/>
</dbReference>
<keyword evidence="2" id="KW-1185">Reference proteome</keyword>
<protein>
    <recommendedName>
        <fullName evidence="3">Helitron helicase-like domain-containing protein</fullName>
    </recommendedName>
</protein>
<evidence type="ECO:0000313" key="1">
    <source>
        <dbReference type="EMBL" id="WVZ71971.1"/>
    </source>
</evidence>
<proteinExistence type="predicted"/>
<organism evidence="1 2">
    <name type="scientific">Paspalum notatum var. saurae</name>
    <dbReference type="NCBI Taxonomy" id="547442"/>
    <lineage>
        <taxon>Eukaryota</taxon>
        <taxon>Viridiplantae</taxon>
        <taxon>Streptophyta</taxon>
        <taxon>Embryophyta</taxon>
        <taxon>Tracheophyta</taxon>
        <taxon>Spermatophyta</taxon>
        <taxon>Magnoliopsida</taxon>
        <taxon>Liliopsida</taxon>
        <taxon>Poales</taxon>
        <taxon>Poaceae</taxon>
        <taxon>PACMAD clade</taxon>
        <taxon>Panicoideae</taxon>
        <taxon>Andropogonodae</taxon>
        <taxon>Paspaleae</taxon>
        <taxon>Paspalinae</taxon>
        <taxon>Paspalum</taxon>
    </lineage>
</organism>
<name>A0AAQ3TF69_PASNO</name>
<dbReference type="EMBL" id="CP144748">
    <property type="protein sequence ID" value="WVZ71971.1"/>
    <property type="molecule type" value="Genomic_DNA"/>
</dbReference>
<evidence type="ECO:0000313" key="2">
    <source>
        <dbReference type="Proteomes" id="UP001341281"/>
    </source>
</evidence>
<dbReference type="AlphaFoldDB" id="A0AAQ3TF69"/>
<evidence type="ECO:0008006" key="3">
    <source>
        <dbReference type="Google" id="ProtNLM"/>
    </source>
</evidence>
<accession>A0AAQ3TF69</accession>
<dbReference type="PANTHER" id="PTHR45786">
    <property type="entry name" value="DNA BINDING PROTEIN-LIKE"/>
    <property type="match status" value="1"/>
</dbReference>
<dbReference type="PANTHER" id="PTHR45786:SF74">
    <property type="entry name" value="ATP-DEPENDENT DNA HELICASE"/>
    <property type="match status" value="1"/>
</dbReference>